<organism evidence="2 3">
    <name type="scientific">Cordyceps fumosorosea (strain ARSEF 2679)</name>
    <name type="common">Isaria fumosorosea</name>
    <dbReference type="NCBI Taxonomy" id="1081104"/>
    <lineage>
        <taxon>Eukaryota</taxon>
        <taxon>Fungi</taxon>
        <taxon>Dikarya</taxon>
        <taxon>Ascomycota</taxon>
        <taxon>Pezizomycotina</taxon>
        <taxon>Sordariomycetes</taxon>
        <taxon>Hypocreomycetidae</taxon>
        <taxon>Hypocreales</taxon>
        <taxon>Cordycipitaceae</taxon>
        <taxon>Cordyceps</taxon>
    </lineage>
</organism>
<protein>
    <submittedName>
        <fullName evidence="2">Uncharacterized protein</fullName>
    </submittedName>
</protein>
<gene>
    <name evidence="2" type="ORF">ISF_06090</name>
</gene>
<dbReference type="EMBL" id="AZHB01000015">
    <property type="protein sequence ID" value="OAA60079.1"/>
    <property type="molecule type" value="Genomic_DNA"/>
</dbReference>
<dbReference type="OrthoDB" id="4851849at2759"/>
<evidence type="ECO:0000313" key="3">
    <source>
        <dbReference type="Proteomes" id="UP000076744"/>
    </source>
</evidence>
<dbReference type="GeneID" id="30022382"/>
<comment type="caution">
    <text evidence="2">The sequence shown here is derived from an EMBL/GenBank/DDBJ whole genome shotgun (WGS) entry which is preliminary data.</text>
</comment>
<dbReference type="InterPro" id="IPR027796">
    <property type="entry name" value="OTT_1508_deam-like"/>
</dbReference>
<evidence type="ECO:0000313" key="2">
    <source>
        <dbReference type="EMBL" id="OAA60079.1"/>
    </source>
</evidence>
<dbReference type="AlphaFoldDB" id="A0A167SZ50"/>
<dbReference type="Proteomes" id="UP000076744">
    <property type="component" value="Unassembled WGS sequence"/>
</dbReference>
<dbReference type="Pfam" id="PF14441">
    <property type="entry name" value="OTT_1508_deam"/>
    <property type="match status" value="1"/>
</dbReference>
<dbReference type="RefSeq" id="XP_018703192.1">
    <property type="nucleotide sequence ID" value="XM_018849694.1"/>
</dbReference>
<accession>A0A167SZ50</accession>
<reference evidence="2 3" key="1">
    <citation type="journal article" date="2016" name="Genome Biol. Evol.">
        <title>Divergent and convergent evolution of fungal pathogenicity.</title>
        <authorList>
            <person name="Shang Y."/>
            <person name="Xiao G."/>
            <person name="Zheng P."/>
            <person name="Cen K."/>
            <person name="Zhan S."/>
            <person name="Wang C."/>
        </authorList>
    </citation>
    <scope>NUCLEOTIDE SEQUENCE [LARGE SCALE GENOMIC DNA]</scope>
    <source>
        <strain evidence="2 3">ARSEF 2679</strain>
    </source>
</reference>
<feature type="region of interest" description="Disordered" evidence="1">
    <location>
        <begin position="292"/>
        <end position="339"/>
    </location>
</feature>
<keyword evidence="3" id="KW-1185">Reference proteome</keyword>
<proteinExistence type="predicted"/>
<evidence type="ECO:0000256" key="1">
    <source>
        <dbReference type="SAM" id="MobiDB-lite"/>
    </source>
</evidence>
<sequence length="464" mass="50342">MQAQIGQFLDGSAKLLKILRSWNLHQTDGELCAVIDGLWAFVAIEGWRAVVELIPDSLMNPTSRHSLTTMLRKGARYRNAARALYRAAKKHPVARRMEAVAVHLPSSAFQRPPPPSSPTSLDGTTSRIFAGQKKQHDIVGRMCRALKTDPAAARAAFAAQARNTLADGKFHAEVQLLSAILESGPCATPRVVCASKDACYLCHCLLRAHAQLHTPRCHGRLYPGWRLPATPAFRPLQAALSKTLEQKIRDGAGALLSADGGRRRARRVHPYPCESTCSTAVLSDTTIAVAEPLPVDAGVPPSENRSDATIAEKSPTPLEPSPLSSTMRDGNDQAVGSRASSLRSRSWSIGESYALAQGQVVAASLPAATSVMYTADALRVQLEYTARRHPGSGVDASRRLEYRIQQLTSREAEILREGSYTSIVDATSLATTEDRTYKLHELADLYLGAGDCIFRLTLQPARQP</sequence>
<name>A0A167SZ50_CORFA</name>